<dbReference type="Proteomes" id="UP001301769">
    <property type="component" value="Unassembled WGS sequence"/>
</dbReference>
<sequence length="146" mass="16777">MDTPYFVWDDRIPSCDVLDKLVYFYPRVDVSGVKTGVRCENKDTSMHLDCSWTGDPSDIDVIEMNFHSTNPIWHWNYNSPPATYKNVGYPLVGLDDSVWGTCRPQTLPQPKFECEHVYGYRIFHCVDDQPGRTLPSAAEINGLRRS</sequence>
<evidence type="ECO:0000313" key="2">
    <source>
        <dbReference type="Proteomes" id="UP001301769"/>
    </source>
</evidence>
<dbReference type="EMBL" id="MU858169">
    <property type="protein sequence ID" value="KAK4210670.1"/>
    <property type="molecule type" value="Genomic_DNA"/>
</dbReference>
<reference evidence="1" key="1">
    <citation type="journal article" date="2023" name="Mol. Phylogenet. Evol.">
        <title>Genome-scale phylogeny and comparative genomics of the fungal order Sordariales.</title>
        <authorList>
            <person name="Hensen N."/>
            <person name="Bonometti L."/>
            <person name="Westerberg I."/>
            <person name="Brannstrom I.O."/>
            <person name="Guillou S."/>
            <person name="Cros-Aarteil S."/>
            <person name="Calhoun S."/>
            <person name="Haridas S."/>
            <person name="Kuo A."/>
            <person name="Mondo S."/>
            <person name="Pangilinan J."/>
            <person name="Riley R."/>
            <person name="LaButti K."/>
            <person name="Andreopoulos B."/>
            <person name="Lipzen A."/>
            <person name="Chen C."/>
            <person name="Yan M."/>
            <person name="Daum C."/>
            <person name="Ng V."/>
            <person name="Clum A."/>
            <person name="Steindorff A."/>
            <person name="Ohm R.A."/>
            <person name="Martin F."/>
            <person name="Silar P."/>
            <person name="Natvig D.O."/>
            <person name="Lalanne C."/>
            <person name="Gautier V."/>
            <person name="Ament-Velasquez S.L."/>
            <person name="Kruys A."/>
            <person name="Hutchinson M.I."/>
            <person name="Powell A.J."/>
            <person name="Barry K."/>
            <person name="Miller A.N."/>
            <person name="Grigoriev I.V."/>
            <person name="Debuchy R."/>
            <person name="Gladieux P."/>
            <person name="Hiltunen Thoren M."/>
            <person name="Johannesson H."/>
        </authorList>
    </citation>
    <scope>NUCLEOTIDE SEQUENCE</scope>
    <source>
        <strain evidence="1">PSN293</strain>
    </source>
</reference>
<reference evidence="1" key="2">
    <citation type="submission" date="2023-05" db="EMBL/GenBank/DDBJ databases">
        <authorList>
            <consortium name="Lawrence Berkeley National Laboratory"/>
            <person name="Steindorff A."/>
            <person name="Hensen N."/>
            <person name="Bonometti L."/>
            <person name="Westerberg I."/>
            <person name="Brannstrom I.O."/>
            <person name="Guillou S."/>
            <person name="Cros-Aarteil S."/>
            <person name="Calhoun S."/>
            <person name="Haridas S."/>
            <person name="Kuo A."/>
            <person name="Mondo S."/>
            <person name="Pangilinan J."/>
            <person name="Riley R."/>
            <person name="Labutti K."/>
            <person name="Andreopoulos B."/>
            <person name="Lipzen A."/>
            <person name="Chen C."/>
            <person name="Yanf M."/>
            <person name="Daum C."/>
            <person name="Ng V."/>
            <person name="Clum A."/>
            <person name="Ohm R."/>
            <person name="Martin F."/>
            <person name="Silar P."/>
            <person name="Natvig D."/>
            <person name="Lalanne C."/>
            <person name="Gautier V."/>
            <person name="Ament-Velasquez S.L."/>
            <person name="Kruys A."/>
            <person name="Hutchinson M.I."/>
            <person name="Powell A.J."/>
            <person name="Barry K."/>
            <person name="Miller A.N."/>
            <person name="Grigoriev I.V."/>
            <person name="Debuchy R."/>
            <person name="Gladieux P."/>
            <person name="Thoren M.H."/>
            <person name="Johannesson H."/>
        </authorList>
    </citation>
    <scope>NUCLEOTIDE SEQUENCE</scope>
    <source>
        <strain evidence="1">PSN293</strain>
    </source>
</reference>
<keyword evidence="2" id="KW-1185">Reference proteome</keyword>
<organism evidence="1 2">
    <name type="scientific">Rhypophila decipiens</name>
    <dbReference type="NCBI Taxonomy" id="261697"/>
    <lineage>
        <taxon>Eukaryota</taxon>
        <taxon>Fungi</taxon>
        <taxon>Dikarya</taxon>
        <taxon>Ascomycota</taxon>
        <taxon>Pezizomycotina</taxon>
        <taxon>Sordariomycetes</taxon>
        <taxon>Sordariomycetidae</taxon>
        <taxon>Sordariales</taxon>
        <taxon>Naviculisporaceae</taxon>
        <taxon>Rhypophila</taxon>
    </lineage>
</organism>
<comment type="caution">
    <text evidence="1">The sequence shown here is derived from an EMBL/GenBank/DDBJ whole genome shotgun (WGS) entry which is preliminary data.</text>
</comment>
<name>A0AAN7B779_9PEZI</name>
<evidence type="ECO:0000313" key="1">
    <source>
        <dbReference type="EMBL" id="KAK4210670.1"/>
    </source>
</evidence>
<protein>
    <submittedName>
        <fullName evidence="1">Uncharacterized protein</fullName>
    </submittedName>
</protein>
<dbReference type="AlphaFoldDB" id="A0AAN7B779"/>
<gene>
    <name evidence="1" type="ORF">QBC37DRAFT_321800</name>
</gene>
<accession>A0AAN7B779</accession>
<proteinExistence type="predicted"/>